<keyword evidence="1" id="KW-1133">Transmembrane helix</keyword>
<keyword evidence="3" id="KW-1185">Reference proteome</keyword>
<sequence length="65" mass="6126">MKKLSLNEMAAVNGGGCEKAIAVGALAGAASGAIAGAIAGPAVVITATAGFFGGMVAGWINCAFQ</sequence>
<evidence type="ECO:0000256" key="1">
    <source>
        <dbReference type="SAM" id="Phobius"/>
    </source>
</evidence>
<protein>
    <submittedName>
        <fullName evidence="2">Uncharacterized protein</fullName>
    </submittedName>
</protein>
<keyword evidence="1" id="KW-0472">Membrane</keyword>
<dbReference type="RefSeq" id="WP_091549359.1">
    <property type="nucleotide sequence ID" value="NZ_FONY01000060.1"/>
</dbReference>
<gene>
    <name evidence="2" type="ORF">SAMN04488541_10608</name>
</gene>
<dbReference type="AlphaFoldDB" id="A0A1I2JS57"/>
<evidence type="ECO:0000313" key="3">
    <source>
        <dbReference type="Proteomes" id="UP000199513"/>
    </source>
</evidence>
<accession>A0A1I2JS57</accession>
<feature type="transmembrane region" description="Helical" evidence="1">
    <location>
        <begin position="44"/>
        <end position="64"/>
    </location>
</feature>
<name>A0A1I2JS57_9BACT</name>
<evidence type="ECO:0000313" key="2">
    <source>
        <dbReference type="EMBL" id="SFF56770.1"/>
    </source>
</evidence>
<keyword evidence="1" id="KW-0812">Transmembrane</keyword>
<dbReference type="Proteomes" id="UP000199513">
    <property type="component" value="Unassembled WGS sequence"/>
</dbReference>
<proteinExistence type="predicted"/>
<reference evidence="3" key="1">
    <citation type="submission" date="2016-10" db="EMBL/GenBank/DDBJ databases">
        <authorList>
            <person name="Varghese N."/>
            <person name="Submissions S."/>
        </authorList>
    </citation>
    <scope>NUCLEOTIDE SEQUENCE [LARGE SCALE GENOMIC DNA]</scope>
    <source>
        <strain>GEY</strain>
        <strain evidence="3">DSM 9560</strain>
    </source>
</reference>
<dbReference type="EMBL" id="FONY01000060">
    <property type="protein sequence ID" value="SFF56770.1"/>
    <property type="molecule type" value="Genomic_DNA"/>
</dbReference>
<dbReference type="STRING" id="1003.SAMN04488541_10608"/>
<feature type="transmembrane region" description="Helical" evidence="1">
    <location>
        <begin position="20"/>
        <end position="38"/>
    </location>
</feature>
<organism evidence="2 3">
    <name type="scientific">Thermoflexibacter ruber</name>
    <dbReference type="NCBI Taxonomy" id="1003"/>
    <lineage>
        <taxon>Bacteria</taxon>
        <taxon>Pseudomonadati</taxon>
        <taxon>Bacteroidota</taxon>
        <taxon>Cytophagia</taxon>
        <taxon>Cytophagales</taxon>
        <taxon>Thermoflexibacteraceae</taxon>
        <taxon>Thermoflexibacter</taxon>
    </lineage>
</organism>